<evidence type="ECO:0008006" key="5">
    <source>
        <dbReference type="Google" id="ProtNLM"/>
    </source>
</evidence>
<dbReference type="InterPro" id="IPR013958">
    <property type="entry name" value="DASH_Dad1"/>
</dbReference>
<evidence type="ECO:0000256" key="1">
    <source>
        <dbReference type="ARBA" id="ARBA00009797"/>
    </source>
</evidence>
<feature type="compositionally biased region" description="Low complexity" evidence="2">
    <location>
        <begin position="360"/>
        <end position="370"/>
    </location>
</feature>
<name>A0AAD7U3L7_9APHY</name>
<feature type="region of interest" description="Disordered" evidence="2">
    <location>
        <begin position="335"/>
        <end position="407"/>
    </location>
</feature>
<evidence type="ECO:0000256" key="2">
    <source>
        <dbReference type="SAM" id="MobiDB-lite"/>
    </source>
</evidence>
<organism evidence="3 4">
    <name type="scientific">Trametes cubensis</name>
    <dbReference type="NCBI Taxonomy" id="1111947"/>
    <lineage>
        <taxon>Eukaryota</taxon>
        <taxon>Fungi</taxon>
        <taxon>Dikarya</taxon>
        <taxon>Basidiomycota</taxon>
        <taxon>Agaricomycotina</taxon>
        <taxon>Agaricomycetes</taxon>
        <taxon>Polyporales</taxon>
        <taxon>Polyporaceae</taxon>
        <taxon>Trametes</taxon>
    </lineage>
</organism>
<accession>A0AAD7U3L7</accession>
<dbReference type="PANTHER" id="PTHR14464">
    <property type="entry name" value="EXONUCLEASE V"/>
    <property type="match status" value="1"/>
</dbReference>
<gene>
    <name evidence="3" type="ORF">ONZ51_g291</name>
</gene>
<feature type="region of interest" description="Disordered" evidence="2">
    <location>
        <begin position="885"/>
        <end position="925"/>
    </location>
</feature>
<dbReference type="Pfam" id="PF09810">
    <property type="entry name" value="Exo5"/>
    <property type="match status" value="3"/>
</dbReference>
<dbReference type="GO" id="GO:0036297">
    <property type="term" value="P:interstrand cross-link repair"/>
    <property type="evidence" value="ECO:0007669"/>
    <property type="project" value="TreeGrafter"/>
</dbReference>
<evidence type="ECO:0000313" key="3">
    <source>
        <dbReference type="EMBL" id="KAJ8501925.1"/>
    </source>
</evidence>
<comment type="caution">
    <text evidence="3">The sequence shown here is derived from an EMBL/GenBank/DDBJ whole genome shotgun (WGS) entry which is preliminary data.</text>
</comment>
<dbReference type="Pfam" id="PF08649">
    <property type="entry name" value="DASH_Dad1"/>
    <property type="match status" value="1"/>
</dbReference>
<feature type="compositionally biased region" description="Polar residues" evidence="2">
    <location>
        <begin position="380"/>
        <end position="390"/>
    </location>
</feature>
<feature type="region of interest" description="Disordered" evidence="2">
    <location>
        <begin position="130"/>
        <end position="165"/>
    </location>
</feature>
<dbReference type="PANTHER" id="PTHR14464:SF4">
    <property type="entry name" value="EXONUCLEASE V"/>
    <property type="match status" value="1"/>
</dbReference>
<dbReference type="GO" id="GO:0072686">
    <property type="term" value="C:mitotic spindle"/>
    <property type="evidence" value="ECO:0007669"/>
    <property type="project" value="InterPro"/>
</dbReference>
<proteinExistence type="inferred from homology"/>
<sequence>MRRGGLLTQPLPPLGLTSIDYVPLEEAAFTIIMPDTDEYDEYYSPIDPEELVDIEAAALAAYALRESTAGLGQVTPIATTVSTEHDKESQIGQQQQPVPPSPSDEFGSYDFSEFTREDFDHIDALVFAHTPTMSPSPFSPPPSPPTRRQRPGRSGVSRRGGWTGGPQVEIALERAVRADPHRLVKGSKSRPTPFQQFRRWSKVLSVTDLVGPSWCEVQFDYGLRQQRHKKLEDRPATFVTAEGKTIDVVQDVAAKNNRTVSRGKSVHKVLEREAQPEQVAVEITTQEERWALRLINMLAALQTLTELGYCREMPVFGIVHGQVVTGIIDEIARRPVTEDETSERQASQVGTSSPNKRAASHSIPTTPSKSSTKRSKHDTSGNQPSITAFFSPNRRHTPPPSSIPRYTLHLSDTKTRIRPTLPPDEDAYASRLQLMLYHRLLSNLLASAAHSAPTPTSTALNFAELWDRVGVDSTRRFSDGFLVQSGLAASPSGADSQVNLSRIECLNDLIVAFEHTVDALSVSKVDETLTLVYRKQPERKRATRVPNEDASTPPKEQLAAAIQASVSDMEGGTGGDDDLARAIYESLKDSFKTDATTRKADVDSGVLEHPFGAPISETLGSGSLAGELYDAPSSKSPTRVQQTQEEIPADPQIAWALRESLYSQVNDFKQATLDDNVNVSATSDVEEGAGATTPIVAATKVEETMAGTTEDVAKQDQPYDDGLAEVDESMTVAKLDVEARIIGTKEFELDDVLLDDYLTRILAWWHGARPPEGVSVELTRRCTTCEYREGCEWREKKAQEAMQRYHREGSTDIEPGSAWMDMEEDNSFFEKERDRLTAEITSGFEELLSSSNNLNRKLEEVLGMTREYETIAALWQSFHELMRSHHDEDDASGEAEPHGLPGTGGHVLAASKSGNGGAEQRQQES</sequence>
<protein>
    <recommendedName>
        <fullName evidence="5">DASH complex subunit DAD1</fullName>
    </recommendedName>
</protein>
<dbReference type="AlphaFoldDB" id="A0AAD7U3L7"/>
<dbReference type="GO" id="GO:0042729">
    <property type="term" value="C:DASH complex"/>
    <property type="evidence" value="ECO:0007669"/>
    <property type="project" value="InterPro"/>
</dbReference>
<dbReference type="GO" id="GO:0045145">
    <property type="term" value="F:single-stranded DNA 5'-3' DNA exonuclease activity"/>
    <property type="evidence" value="ECO:0007669"/>
    <property type="project" value="InterPro"/>
</dbReference>
<dbReference type="EMBL" id="JAPEVG010000003">
    <property type="protein sequence ID" value="KAJ8501925.1"/>
    <property type="molecule type" value="Genomic_DNA"/>
</dbReference>
<dbReference type="Proteomes" id="UP001215151">
    <property type="component" value="Unassembled WGS sequence"/>
</dbReference>
<dbReference type="GO" id="GO:0005739">
    <property type="term" value="C:mitochondrion"/>
    <property type="evidence" value="ECO:0007669"/>
    <property type="project" value="TreeGrafter"/>
</dbReference>
<reference evidence="3" key="1">
    <citation type="submission" date="2022-11" db="EMBL/GenBank/DDBJ databases">
        <title>Genome Sequence of Cubamyces cubensis.</title>
        <authorList>
            <person name="Buettner E."/>
        </authorList>
    </citation>
    <scope>NUCLEOTIDE SEQUENCE</scope>
    <source>
        <strain evidence="3">MPL-01</strain>
    </source>
</reference>
<comment type="similarity">
    <text evidence="1">Belongs to the EXO5 family.</text>
</comment>
<evidence type="ECO:0000313" key="4">
    <source>
        <dbReference type="Proteomes" id="UP001215151"/>
    </source>
</evidence>
<feature type="region of interest" description="Disordered" evidence="2">
    <location>
        <begin position="81"/>
        <end position="109"/>
    </location>
</feature>
<dbReference type="InterPro" id="IPR019190">
    <property type="entry name" value="EXOV"/>
</dbReference>
<keyword evidence="4" id="KW-1185">Reference proteome</keyword>
<feature type="compositionally biased region" description="Polar residues" evidence="2">
    <location>
        <begin position="344"/>
        <end position="355"/>
    </location>
</feature>